<keyword evidence="4" id="KW-0808">Transferase</keyword>
<dbReference type="KEGG" id="msz:MSSIH_2959"/>
<evidence type="ECO:0000313" key="4">
    <source>
        <dbReference type="EMBL" id="AKB33649.1"/>
    </source>
</evidence>
<keyword evidence="1" id="KW-0812">Transmembrane</keyword>
<dbReference type="GO" id="GO:0016757">
    <property type="term" value="F:glycosyltransferase activity"/>
    <property type="evidence" value="ECO:0007669"/>
    <property type="project" value="UniProtKB-KW"/>
</dbReference>
<feature type="transmembrane region" description="Helical" evidence="1">
    <location>
        <begin position="137"/>
        <end position="160"/>
    </location>
</feature>
<dbReference type="Proteomes" id="UP000033092">
    <property type="component" value="Chromosome"/>
</dbReference>
<dbReference type="PANTHER" id="PTHR12526:SF634">
    <property type="entry name" value="BLL3361 PROTEIN"/>
    <property type="match status" value="1"/>
</dbReference>
<keyword evidence="4" id="KW-0328">Glycosyltransferase</keyword>
<dbReference type="HOGENOM" id="CLU_009583_0_3_2"/>
<dbReference type="PANTHER" id="PTHR12526">
    <property type="entry name" value="GLYCOSYLTRANSFERASE"/>
    <property type="match status" value="1"/>
</dbReference>
<evidence type="ECO:0000313" key="5">
    <source>
        <dbReference type="Proteomes" id="UP000033092"/>
    </source>
</evidence>
<dbReference type="EMBL" id="CP009507">
    <property type="protein sequence ID" value="AKB33649.1"/>
    <property type="molecule type" value="Genomic_DNA"/>
</dbReference>
<dbReference type="InterPro" id="IPR001296">
    <property type="entry name" value="Glyco_trans_1"/>
</dbReference>
<organism evidence="4 5">
    <name type="scientific">Methanosarcina siciliae HI350</name>
    <dbReference type="NCBI Taxonomy" id="1434119"/>
    <lineage>
        <taxon>Archaea</taxon>
        <taxon>Methanobacteriati</taxon>
        <taxon>Methanobacteriota</taxon>
        <taxon>Stenosarchaea group</taxon>
        <taxon>Methanomicrobia</taxon>
        <taxon>Methanosarcinales</taxon>
        <taxon>Methanosarcinaceae</taxon>
        <taxon>Methanosarcina</taxon>
    </lineage>
</organism>
<proteinExistence type="predicted"/>
<feature type="transmembrane region" description="Helical" evidence="1">
    <location>
        <begin position="95"/>
        <end position="117"/>
    </location>
</feature>
<dbReference type="Pfam" id="PF13439">
    <property type="entry name" value="Glyco_transf_4"/>
    <property type="match status" value="1"/>
</dbReference>
<dbReference type="Gene3D" id="3.40.50.2000">
    <property type="entry name" value="Glycogen Phosphorylase B"/>
    <property type="match status" value="2"/>
</dbReference>
<evidence type="ECO:0000256" key="1">
    <source>
        <dbReference type="SAM" id="Phobius"/>
    </source>
</evidence>
<gene>
    <name evidence="4" type="ORF">MSSIH_2959</name>
</gene>
<name>A0A0E3PFW8_9EURY</name>
<dbReference type="PATRIC" id="fig|1434119.4.peg.3855"/>
<dbReference type="RefSeq" id="WP_148705819.1">
    <property type="nucleotide sequence ID" value="NZ_CP009507.1"/>
</dbReference>
<keyword evidence="1" id="KW-0472">Membrane</keyword>
<protein>
    <submittedName>
        <fullName evidence="4">Glycosyltransferase</fullName>
        <ecNumber evidence="4">2.4.1.-</ecNumber>
    </submittedName>
</protein>
<dbReference type="InterPro" id="IPR028098">
    <property type="entry name" value="Glyco_trans_4-like_N"/>
</dbReference>
<keyword evidence="1" id="KW-1133">Transmembrane helix</keyword>
<dbReference type="Pfam" id="PF00534">
    <property type="entry name" value="Glycos_transf_1"/>
    <property type="match status" value="1"/>
</dbReference>
<dbReference type="GeneID" id="41607108"/>
<dbReference type="CDD" id="cd03801">
    <property type="entry name" value="GT4_PimA-like"/>
    <property type="match status" value="1"/>
</dbReference>
<dbReference type="EC" id="2.4.1.-" evidence="4"/>
<sequence>MLRRATNRCVLSVCDISPKKCGSFEEFLISITEKLREKEVSHIIIFRSKPIELVEETLLEKGAEIKILKPSKLSILNLVPLYNIIKESRPQIVHFHFYPIYTVMNYLGYILGIKVIYTDHMGHKKAHTFLKKMVRRIYYHTGSMFFEFGINNIVCVSNFVKDKYRREYGINSKKLCTIYNGINTERFRKTCNNKKIMEKYNIKDEFVVICVGLKKDKGVNYLIDAAPKILKEVPKTKFILIGEDKYRSELEKHIDELNIKNHFIFSGNIEFIEEIYNITSCVVIPSLVDEAFCFVAAEAMSTEVPIVAFDSGALEEVIYDKSNIVPRNPEALADKIIEYLKKDNVSGELARKHVIENFSLDKNISNYVKMYEELLNN</sequence>
<accession>A0A0E3PFW8</accession>
<evidence type="ECO:0000259" key="2">
    <source>
        <dbReference type="Pfam" id="PF00534"/>
    </source>
</evidence>
<dbReference type="SUPFAM" id="SSF53756">
    <property type="entry name" value="UDP-Glycosyltransferase/glycogen phosphorylase"/>
    <property type="match status" value="1"/>
</dbReference>
<dbReference type="AlphaFoldDB" id="A0A0E3PFW8"/>
<feature type="domain" description="Glycosyl transferase family 1" evidence="2">
    <location>
        <begin position="194"/>
        <end position="348"/>
    </location>
</feature>
<evidence type="ECO:0000259" key="3">
    <source>
        <dbReference type="Pfam" id="PF13439"/>
    </source>
</evidence>
<feature type="domain" description="Glycosyltransferase subfamily 4-like N-terminal" evidence="3">
    <location>
        <begin position="28"/>
        <end position="186"/>
    </location>
</feature>
<reference evidence="4 5" key="1">
    <citation type="submission" date="2014-07" db="EMBL/GenBank/DDBJ databases">
        <title>Methanogenic archaea and the global carbon cycle.</title>
        <authorList>
            <person name="Henriksen J.R."/>
            <person name="Luke J."/>
            <person name="Reinhart S."/>
            <person name="Benedict M.N."/>
            <person name="Youngblut N.D."/>
            <person name="Metcalf M.E."/>
            <person name="Whitaker R.J."/>
            <person name="Metcalf W.W."/>
        </authorList>
    </citation>
    <scope>NUCLEOTIDE SEQUENCE [LARGE SCALE GENOMIC DNA]</scope>
    <source>
        <strain evidence="4 5">HI350</strain>
    </source>
</reference>